<evidence type="ECO:0000259" key="6">
    <source>
        <dbReference type="Pfam" id="PF14748"/>
    </source>
</evidence>
<dbReference type="SUPFAM" id="SSF48179">
    <property type="entry name" value="6-phosphogluconate dehydrogenase C-terminal domain-like"/>
    <property type="match status" value="1"/>
</dbReference>
<dbReference type="GO" id="GO:0004735">
    <property type="term" value="F:pyrroline-5-carboxylate reductase activity"/>
    <property type="evidence" value="ECO:0007669"/>
    <property type="project" value="UniProtKB-EC"/>
</dbReference>
<protein>
    <submittedName>
        <fullName evidence="7">Pyrroline-5-carboxylate reductase</fullName>
        <ecNumber evidence="7">1.5.1.2</ecNumber>
    </submittedName>
</protein>
<dbReference type="EC" id="1.5.1.2" evidence="7"/>
<dbReference type="RefSeq" id="WP_061170532.1">
    <property type="nucleotide sequence ID" value="NZ_FCOA02000023.1"/>
</dbReference>
<sequence length="256" mass="27475">MKLGVLGVGDLTEKMVRGLYRSKSGIELLLAPRNRERAEALAKDVGCTLLASNQDVVDAADVVLIGVRPSQVAELAAQVSFTPYQALVSVVTGVPVSELTKLFGTENCSRAMLSAASEINRSTVAVYPPDSPAEILLSSLGNVVSLNTEEHFELATVGACMNGWFYFLFHELEQWFVKKGLTAQQARELAFSSVEDCVAYSRHKQPTELREIGAAIAPPGTYTAQGLEVLNGLGANAAWKTASEAVFELLTEKEPG</sequence>
<evidence type="ECO:0000256" key="3">
    <source>
        <dbReference type="ARBA" id="ARBA00023002"/>
    </source>
</evidence>
<evidence type="ECO:0000256" key="4">
    <source>
        <dbReference type="PIRSR" id="PIRSR000193-1"/>
    </source>
</evidence>
<dbReference type="PANTHER" id="PTHR11645">
    <property type="entry name" value="PYRROLINE-5-CARBOXYLATE REDUCTASE"/>
    <property type="match status" value="1"/>
</dbReference>
<name>A0A158CIM6_9BURK</name>
<dbReference type="AlphaFoldDB" id="A0A158CIM6"/>
<comment type="caution">
    <text evidence="7">The sequence shown here is derived from an EMBL/GenBank/DDBJ whole genome shotgun (WGS) entry which is preliminary data.</text>
</comment>
<dbReference type="Pfam" id="PF03807">
    <property type="entry name" value="F420_oxidored"/>
    <property type="match status" value="1"/>
</dbReference>
<dbReference type="InterPro" id="IPR000304">
    <property type="entry name" value="Pyrroline-COOH_reductase"/>
</dbReference>
<evidence type="ECO:0000256" key="1">
    <source>
        <dbReference type="ARBA" id="ARBA00005525"/>
    </source>
</evidence>
<gene>
    <name evidence="7" type="primary">proC_3</name>
    <name evidence="7" type="ORF">AWB79_05449</name>
</gene>
<feature type="binding site" evidence="4">
    <location>
        <begin position="6"/>
        <end position="11"/>
    </location>
    <ligand>
        <name>NADP(+)</name>
        <dbReference type="ChEBI" id="CHEBI:58349"/>
    </ligand>
</feature>
<proteinExistence type="inferred from homology"/>
<dbReference type="EMBL" id="FCOA02000023">
    <property type="protein sequence ID" value="SAK82224.1"/>
    <property type="molecule type" value="Genomic_DNA"/>
</dbReference>
<dbReference type="InterPro" id="IPR008927">
    <property type="entry name" value="6-PGluconate_DH-like_C_sf"/>
</dbReference>
<dbReference type="Proteomes" id="UP000054851">
    <property type="component" value="Unassembled WGS sequence"/>
</dbReference>
<dbReference type="InterPro" id="IPR036291">
    <property type="entry name" value="NAD(P)-bd_dom_sf"/>
</dbReference>
<keyword evidence="2 4" id="KW-0521">NADP</keyword>
<dbReference type="GO" id="GO:0055129">
    <property type="term" value="P:L-proline biosynthetic process"/>
    <property type="evidence" value="ECO:0007669"/>
    <property type="project" value="TreeGrafter"/>
</dbReference>
<evidence type="ECO:0000259" key="5">
    <source>
        <dbReference type="Pfam" id="PF03807"/>
    </source>
</evidence>
<reference evidence="7" key="1">
    <citation type="submission" date="2016-01" db="EMBL/GenBank/DDBJ databases">
        <authorList>
            <person name="Peeters C."/>
        </authorList>
    </citation>
    <scope>NUCLEOTIDE SEQUENCE</scope>
    <source>
        <strain evidence="7">LMG 29322</strain>
    </source>
</reference>
<organism evidence="7 8">
    <name type="scientific">Caballeronia hypogeia</name>
    <dbReference type="NCBI Taxonomy" id="1777140"/>
    <lineage>
        <taxon>Bacteria</taxon>
        <taxon>Pseudomonadati</taxon>
        <taxon>Pseudomonadota</taxon>
        <taxon>Betaproteobacteria</taxon>
        <taxon>Burkholderiales</taxon>
        <taxon>Burkholderiaceae</taxon>
        <taxon>Caballeronia</taxon>
    </lineage>
</organism>
<dbReference type="OrthoDB" id="8418678at2"/>
<evidence type="ECO:0000256" key="2">
    <source>
        <dbReference type="ARBA" id="ARBA00022857"/>
    </source>
</evidence>
<feature type="domain" description="Pyrroline-5-carboxylate reductase dimerisation" evidence="6">
    <location>
        <begin position="156"/>
        <end position="247"/>
    </location>
</feature>
<dbReference type="Gene3D" id="3.40.50.720">
    <property type="entry name" value="NAD(P)-binding Rossmann-like Domain"/>
    <property type="match status" value="1"/>
</dbReference>
<accession>A0A158CIM6</accession>
<dbReference type="SUPFAM" id="SSF51735">
    <property type="entry name" value="NAD(P)-binding Rossmann-fold domains"/>
    <property type="match status" value="1"/>
</dbReference>
<dbReference type="Pfam" id="PF14748">
    <property type="entry name" value="P5CR_dimer"/>
    <property type="match status" value="1"/>
</dbReference>
<dbReference type="Gene3D" id="1.10.3730.10">
    <property type="entry name" value="ProC C-terminal domain-like"/>
    <property type="match status" value="1"/>
</dbReference>
<dbReference type="STRING" id="1777140.AWB79_05449"/>
<evidence type="ECO:0000313" key="7">
    <source>
        <dbReference type="EMBL" id="SAK82224.1"/>
    </source>
</evidence>
<feature type="domain" description="Pyrroline-5-carboxylate reductase catalytic N-terminal" evidence="5">
    <location>
        <begin position="2"/>
        <end position="91"/>
    </location>
</feature>
<feature type="binding site" evidence="4">
    <location>
        <position position="53"/>
    </location>
    <ligand>
        <name>NADPH</name>
        <dbReference type="ChEBI" id="CHEBI:57783"/>
    </ligand>
</feature>
<dbReference type="InterPro" id="IPR028939">
    <property type="entry name" value="P5C_Rdtase_cat_N"/>
</dbReference>
<keyword evidence="3 7" id="KW-0560">Oxidoreductase</keyword>
<comment type="similarity">
    <text evidence="1">Belongs to the pyrroline-5-carboxylate reductase family.</text>
</comment>
<dbReference type="PANTHER" id="PTHR11645:SF0">
    <property type="entry name" value="PYRROLINE-5-CARBOXYLATE REDUCTASE 3"/>
    <property type="match status" value="1"/>
</dbReference>
<evidence type="ECO:0000313" key="8">
    <source>
        <dbReference type="Proteomes" id="UP000054851"/>
    </source>
</evidence>
<keyword evidence="8" id="KW-1185">Reference proteome</keyword>
<dbReference type="InterPro" id="IPR029036">
    <property type="entry name" value="P5CR_dimer"/>
</dbReference>
<dbReference type="PIRSF" id="PIRSF000193">
    <property type="entry name" value="Pyrrol-5-carb_rd"/>
    <property type="match status" value="1"/>
</dbReference>